<protein>
    <submittedName>
        <fullName evidence="1">Uncharacterized protein</fullName>
    </submittedName>
</protein>
<evidence type="ECO:0000313" key="1">
    <source>
        <dbReference type="EMBL" id="MBO1883915.1"/>
    </source>
</evidence>
<dbReference type="EMBL" id="JAGDYP010000003">
    <property type="protein sequence ID" value="MBO1883915.1"/>
    <property type="molecule type" value="Genomic_DNA"/>
</dbReference>
<dbReference type="Proteomes" id="UP000681610">
    <property type="component" value="Unassembled WGS sequence"/>
</dbReference>
<dbReference type="RefSeq" id="WP_208058487.1">
    <property type="nucleotide sequence ID" value="NZ_JAGDYP010000003.1"/>
</dbReference>
<keyword evidence="2" id="KW-1185">Reference proteome</keyword>
<reference evidence="1 2" key="1">
    <citation type="submission" date="2021-03" db="EMBL/GenBank/DDBJ databases">
        <title>Isolation and description of Capnocytophaga bilenii sp. nov., a novel Capnocytophaga species, isolated from a gingivitis subject.</title>
        <authorList>
            <person name="Antezack A."/>
            <person name="Monnet-Corti V."/>
            <person name="La Scola B."/>
        </authorList>
    </citation>
    <scope>NUCLEOTIDE SEQUENCE [LARGE SCALE GENOMIC DNA]</scope>
    <source>
        <strain evidence="1 2">Marseille-Q4570</strain>
    </source>
</reference>
<gene>
    <name evidence="1" type="ORF">J4N46_05685</name>
</gene>
<proteinExistence type="predicted"/>
<accession>A0ABS3PXC2</accession>
<comment type="caution">
    <text evidence="1">The sequence shown here is derived from an EMBL/GenBank/DDBJ whole genome shotgun (WGS) entry which is preliminary data.</text>
</comment>
<dbReference type="Pfam" id="PF22028">
    <property type="entry name" value="DUF6934"/>
    <property type="match status" value="1"/>
</dbReference>
<sequence>MELPQYEFAPDDGCTFYFISKGKNGAIKKIIHYEEIAEGIFNLTLADNNPITGEWEDSAVTANDDTEKILATVVKSVYLFTERYPNAYVYAKGSTHSRNRLYRRGITKYLTQALEDFIIWGELENEEFEYFNSNSDYEAFIIQRKTKELW</sequence>
<name>A0ABS3PXC2_9FLAO</name>
<dbReference type="InterPro" id="IPR053865">
    <property type="entry name" value="DUF6934"/>
</dbReference>
<organism evidence="1 2">
    <name type="scientific">Capnocytophaga bilenii</name>
    <dbReference type="NCBI Taxonomy" id="2819369"/>
    <lineage>
        <taxon>Bacteria</taxon>
        <taxon>Pseudomonadati</taxon>
        <taxon>Bacteroidota</taxon>
        <taxon>Flavobacteriia</taxon>
        <taxon>Flavobacteriales</taxon>
        <taxon>Flavobacteriaceae</taxon>
        <taxon>Capnocytophaga</taxon>
    </lineage>
</organism>
<evidence type="ECO:0000313" key="2">
    <source>
        <dbReference type="Proteomes" id="UP000681610"/>
    </source>
</evidence>